<dbReference type="InterPro" id="IPR010982">
    <property type="entry name" value="Lambda_DNA-bd_dom_sf"/>
</dbReference>
<comment type="caution">
    <text evidence="2">The sequence shown here is derived from an EMBL/GenBank/DDBJ whole genome shotgun (WGS) entry which is preliminary data.</text>
</comment>
<organism evidence="2">
    <name type="scientific">Staphylothermus marinus</name>
    <dbReference type="NCBI Taxonomy" id="2280"/>
    <lineage>
        <taxon>Archaea</taxon>
        <taxon>Thermoproteota</taxon>
        <taxon>Thermoprotei</taxon>
        <taxon>Desulfurococcales</taxon>
        <taxon>Desulfurococcaceae</taxon>
        <taxon>Staphylothermus</taxon>
    </lineage>
</organism>
<evidence type="ECO:0000313" key="3">
    <source>
        <dbReference type="EMBL" id="HGU64803.1"/>
    </source>
</evidence>
<gene>
    <name evidence="3" type="ORF">ENT92_01115</name>
    <name evidence="2" type="ORF">ENU20_03290</name>
</gene>
<dbReference type="InterPro" id="IPR001387">
    <property type="entry name" value="Cro/C1-type_HTH"/>
</dbReference>
<dbReference type="EMBL" id="DTBP01000021">
    <property type="protein sequence ID" value="HGQ74085.1"/>
    <property type="molecule type" value="Genomic_DNA"/>
</dbReference>
<dbReference type="PROSITE" id="PS50943">
    <property type="entry name" value="HTH_CROC1"/>
    <property type="match status" value="1"/>
</dbReference>
<feature type="domain" description="HTH cro/C1-type" evidence="1">
    <location>
        <begin position="28"/>
        <end position="61"/>
    </location>
</feature>
<dbReference type="Pfam" id="PF01381">
    <property type="entry name" value="HTH_3"/>
    <property type="match status" value="1"/>
</dbReference>
<evidence type="ECO:0000313" key="2">
    <source>
        <dbReference type="EMBL" id="HGQ74085.1"/>
    </source>
</evidence>
<dbReference type="SUPFAM" id="SSF46689">
    <property type="entry name" value="Homeodomain-like"/>
    <property type="match status" value="1"/>
</dbReference>
<dbReference type="CDD" id="cd00093">
    <property type="entry name" value="HTH_XRE"/>
    <property type="match status" value="1"/>
</dbReference>
<reference evidence="2" key="1">
    <citation type="journal article" date="2020" name="mSystems">
        <title>Genome- and Community-Level Interaction Insights into Carbon Utilization and Element Cycling Functions of Hydrothermarchaeota in Hydrothermal Sediment.</title>
        <authorList>
            <person name="Zhou Z."/>
            <person name="Liu Y."/>
            <person name="Xu W."/>
            <person name="Pan J."/>
            <person name="Luo Z.H."/>
            <person name="Li M."/>
        </authorList>
    </citation>
    <scope>NUCLEOTIDE SEQUENCE [LARGE SCALE GENOMIC DNA]</scope>
    <source>
        <strain evidence="3">SpSt-622</strain>
        <strain evidence="2">SpSt-648</strain>
    </source>
</reference>
<dbReference type="Gene3D" id="1.10.260.40">
    <property type="entry name" value="lambda repressor-like DNA-binding domains"/>
    <property type="match status" value="1"/>
</dbReference>
<dbReference type="AlphaFoldDB" id="A0A7C4NLU0"/>
<sequence length="116" mass="13642">MIKNRIPVHWLSKEARYRIIDRLLSTRSVKELAEELGLSRNAIRKYINRETHPSDEVMERVFTILRDYEIEAIVSIVVDDLLKAFEMLLSALNESSDKYRKIIVDKFKEAYGKIGE</sequence>
<accession>A0A7C4NLU0</accession>
<proteinExistence type="predicted"/>
<protein>
    <submittedName>
        <fullName evidence="2">XRE family transcriptional regulator</fullName>
    </submittedName>
</protein>
<dbReference type="EMBL" id="DTAN01000045">
    <property type="protein sequence ID" value="HGU64803.1"/>
    <property type="molecule type" value="Genomic_DNA"/>
</dbReference>
<name>A0A7C4NLU0_STAMA</name>
<evidence type="ECO:0000259" key="1">
    <source>
        <dbReference type="PROSITE" id="PS50943"/>
    </source>
</evidence>
<dbReference type="GO" id="GO:0003677">
    <property type="term" value="F:DNA binding"/>
    <property type="evidence" value="ECO:0007669"/>
    <property type="project" value="InterPro"/>
</dbReference>
<dbReference type="InterPro" id="IPR009057">
    <property type="entry name" value="Homeodomain-like_sf"/>
</dbReference>